<protein>
    <recommendedName>
        <fullName evidence="6">Ig-like domain-containing protein</fullName>
    </recommendedName>
</protein>
<dbReference type="InterPro" id="IPR007110">
    <property type="entry name" value="Ig-like_dom"/>
</dbReference>
<feature type="domain" description="Ig-like" evidence="6">
    <location>
        <begin position="23"/>
        <end position="133"/>
    </location>
</feature>
<evidence type="ECO:0000256" key="2">
    <source>
        <dbReference type="ARBA" id="ARBA00023130"/>
    </source>
</evidence>
<dbReference type="InterPro" id="IPR003599">
    <property type="entry name" value="Ig_sub"/>
</dbReference>
<evidence type="ECO:0000256" key="1">
    <source>
        <dbReference type="ARBA" id="ARBA00022729"/>
    </source>
</evidence>
<dbReference type="GO" id="GO:0002250">
    <property type="term" value="P:adaptive immune response"/>
    <property type="evidence" value="ECO:0007669"/>
    <property type="project" value="UniProtKB-KW"/>
</dbReference>
<dbReference type="InterPro" id="IPR036179">
    <property type="entry name" value="Ig-like_dom_sf"/>
</dbReference>
<keyword evidence="8" id="KW-1185">Reference proteome</keyword>
<keyword evidence="3" id="KW-0675">Receptor</keyword>
<dbReference type="OrthoDB" id="9385791at2759"/>
<evidence type="ECO:0000313" key="7">
    <source>
        <dbReference type="Ensembl" id="ENSFTIP00000003486.1"/>
    </source>
</evidence>
<sequence length="150" mass="17067">MSYTLWHTLQDAAISLCSQECDPQKQFFSEVSVAVGQRVVLPCQSTIEDSDSNLNFFWYRHLPGETLTFLLQAFKASGNDKFRNGRFSVVVYENKTAPLQIATVSFQDTAIYYCAVKHHVKLSLISARAKSASPRTAQEWRGFLCIFQSW</sequence>
<dbReference type="SUPFAM" id="SSF48726">
    <property type="entry name" value="Immunoglobulin"/>
    <property type="match status" value="1"/>
</dbReference>
<dbReference type="InterPro" id="IPR013783">
    <property type="entry name" value="Ig-like_fold"/>
</dbReference>
<evidence type="ECO:0000256" key="4">
    <source>
        <dbReference type="ARBA" id="ARBA00023319"/>
    </source>
</evidence>
<dbReference type="SMART" id="SM00406">
    <property type="entry name" value="IGv"/>
    <property type="match status" value="1"/>
</dbReference>
<organism evidence="7 8">
    <name type="scientific">Falco tinnunculus</name>
    <name type="common">Common kestrel</name>
    <dbReference type="NCBI Taxonomy" id="100819"/>
    <lineage>
        <taxon>Eukaryota</taxon>
        <taxon>Metazoa</taxon>
        <taxon>Chordata</taxon>
        <taxon>Craniata</taxon>
        <taxon>Vertebrata</taxon>
        <taxon>Euteleostomi</taxon>
        <taxon>Archelosauria</taxon>
        <taxon>Archosauria</taxon>
        <taxon>Dinosauria</taxon>
        <taxon>Saurischia</taxon>
        <taxon>Theropoda</taxon>
        <taxon>Coelurosauria</taxon>
        <taxon>Aves</taxon>
        <taxon>Neognathae</taxon>
        <taxon>Neoaves</taxon>
        <taxon>Telluraves</taxon>
        <taxon>Australaves</taxon>
        <taxon>Falconiformes</taxon>
        <taxon>Falconidae</taxon>
        <taxon>Falco</taxon>
    </lineage>
</organism>
<dbReference type="PROSITE" id="PS50835">
    <property type="entry name" value="IG_LIKE"/>
    <property type="match status" value="1"/>
</dbReference>
<dbReference type="SMART" id="SM00409">
    <property type="entry name" value="IG"/>
    <property type="match status" value="1"/>
</dbReference>
<keyword evidence="2" id="KW-1064">Adaptive immunity</keyword>
<dbReference type="Gene3D" id="2.60.40.10">
    <property type="entry name" value="Immunoglobulins"/>
    <property type="match status" value="1"/>
</dbReference>
<keyword evidence="5" id="KW-1279">T cell receptor</keyword>
<keyword evidence="5" id="KW-0391">Immunity</keyword>
<dbReference type="InterPro" id="IPR013106">
    <property type="entry name" value="Ig_V-set"/>
</dbReference>
<dbReference type="Proteomes" id="UP000694562">
    <property type="component" value="Unplaced"/>
</dbReference>
<dbReference type="InterPro" id="IPR051287">
    <property type="entry name" value="TCR_variable_region"/>
</dbReference>
<dbReference type="Pfam" id="PF07686">
    <property type="entry name" value="V-set"/>
    <property type="match status" value="1"/>
</dbReference>
<dbReference type="PANTHER" id="PTHR19367:SF18">
    <property type="entry name" value="T CELL RECEPTOR ALPHA VARIABLE 16"/>
    <property type="match status" value="1"/>
</dbReference>
<proteinExistence type="predicted"/>
<dbReference type="PANTHER" id="PTHR19367">
    <property type="entry name" value="T-CELL RECEPTOR ALPHA CHAIN V REGION"/>
    <property type="match status" value="1"/>
</dbReference>
<dbReference type="GO" id="GO:0042101">
    <property type="term" value="C:T cell receptor complex"/>
    <property type="evidence" value="ECO:0007669"/>
    <property type="project" value="UniProtKB-KW"/>
</dbReference>
<evidence type="ECO:0000313" key="8">
    <source>
        <dbReference type="Proteomes" id="UP000694562"/>
    </source>
</evidence>
<accession>A0A8C4TW34</accession>
<evidence type="ECO:0000259" key="6">
    <source>
        <dbReference type="PROSITE" id="PS50835"/>
    </source>
</evidence>
<evidence type="ECO:0000256" key="3">
    <source>
        <dbReference type="ARBA" id="ARBA00023170"/>
    </source>
</evidence>
<reference evidence="7" key="1">
    <citation type="submission" date="2025-08" db="UniProtKB">
        <authorList>
            <consortium name="Ensembl"/>
        </authorList>
    </citation>
    <scope>IDENTIFICATION</scope>
</reference>
<evidence type="ECO:0000256" key="5">
    <source>
        <dbReference type="ARBA" id="ARBA00043266"/>
    </source>
</evidence>
<keyword evidence="1" id="KW-0732">Signal</keyword>
<dbReference type="AlphaFoldDB" id="A0A8C4TW34"/>
<name>A0A8C4TW34_FALTI</name>
<keyword evidence="4" id="KW-0393">Immunoglobulin domain</keyword>
<dbReference type="OMA" id="QPPQHIL"/>
<reference evidence="7" key="2">
    <citation type="submission" date="2025-09" db="UniProtKB">
        <authorList>
            <consortium name="Ensembl"/>
        </authorList>
    </citation>
    <scope>IDENTIFICATION</scope>
</reference>
<dbReference type="Ensembl" id="ENSFTIT00000003637.1">
    <property type="protein sequence ID" value="ENSFTIP00000003486.1"/>
    <property type="gene ID" value="ENSFTIG00000002388.1"/>
</dbReference>